<organism evidence="2 3">
    <name type="scientific">Ordospora colligata OC4</name>
    <dbReference type="NCBI Taxonomy" id="1354746"/>
    <lineage>
        <taxon>Eukaryota</taxon>
        <taxon>Fungi</taxon>
        <taxon>Fungi incertae sedis</taxon>
        <taxon>Microsporidia</taxon>
        <taxon>Ordosporidae</taxon>
        <taxon>Ordospora</taxon>
    </lineage>
</organism>
<reference evidence="2 3" key="1">
    <citation type="journal article" date="2014" name="MBio">
        <title>The Ordospora colligata genome; evolution of extreme reduction in microsporidia and host-to-parasite horizontal gene transfer.</title>
        <authorList>
            <person name="Pombert J.-F."/>
            <person name="Haag K.L."/>
            <person name="Beidas S."/>
            <person name="Ebert D."/>
            <person name="Keeling P.J."/>
        </authorList>
    </citation>
    <scope>NUCLEOTIDE SEQUENCE [LARGE SCALE GENOMIC DNA]</scope>
    <source>
        <strain evidence="2 3">OC4</strain>
    </source>
</reference>
<protein>
    <submittedName>
        <fullName evidence="2">Uncharacterized protein</fullName>
    </submittedName>
</protein>
<dbReference type="Proteomes" id="UP000031056">
    <property type="component" value="Unassembled WGS sequence"/>
</dbReference>
<dbReference type="VEuPathDB" id="MicrosporidiaDB:M896_081460"/>
<dbReference type="AlphaFoldDB" id="A0A0B2UJ86"/>
<evidence type="ECO:0000313" key="3">
    <source>
        <dbReference type="Proteomes" id="UP000031056"/>
    </source>
</evidence>
<evidence type="ECO:0000313" key="2">
    <source>
        <dbReference type="EMBL" id="KHN69408.1"/>
    </source>
</evidence>
<evidence type="ECO:0000256" key="1">
    <source>
        <dbReference type="SAM" id="Coils"/>
    </source>
</evidence>
<accession>A0A0B2UJ86</accession>
<gene>
    <name evidence="2" type="ORF">M896_081460</name>
</gene>
<comment type="caution">
    <text evidence="2">The sequence shown here is derived from an EMBL/GenBank/DDBJ whole genome shotgun (WGS) entry which is preliminary data.</text>
</comment>
<name>A0A0B2UJ86_9MICR</name>
<dbReference type="InParanoid" id="A0A0B2UJ86"/>
<keyword evidence="1" id="KW-0175">Coiled coil</keyword>
<dbReference type="RefSeq" id="XP_014563450.1">
    <property type="nucleotide sequence ID" value="XM_014707964.1"/>
</dbReference>
<feature type="coiled-coil region" evidence="1">
    <location>
        <begin position="82"/>
        <end position="144"/>
    </location>
</feature>
<keyword evidence="3" id="KW-1185">Reference proteome</keyword>
<dbReference type="GeneID" id="26262186"/>
<sequence length="166" mass="19325">MNGSQGITKYISDSIANLSSLVQISDHGPQLQQHTHSENDDVMSFSEEAIPSIAIRYSSSTEELHGPTSTNERCNCNAYEEINRLKSNEQRLRTYIQALRRDLINNEESTSELKREVQQLRNTHEQEKINIRRMLKQVESLEKAFDERLYEIVEVVEYCKYLLTDE</sequence>
<proteinExistence type="predicted"/>
<dbReference type="HOGENOM" id="CLU_1603255_0_0_1"/>
<dbReference type="EMBL" id="JOKQ01000008">
    <property type="protein sequence ID" value="KHN69408.1"/>
    <property type="molecule type" value="Genomic_DNA"/>
</dbReference>
<dbReference type="OrthoDB" id="2192467at2759"/>